<keyword evidence="2" id="KW-1185">Reference proteome</keyword>
<evidence type="ECO:0000313" key="2">
    <source>
        <dbReference type="Proteomes" id="UP001185028"/>
    </source>
</evidence>
<proteinExistence type="predicted"/>
<dbReference type="Proteomes" id="UP001185028">
    <property type="component" value="Unassembled WGS sequence"/>
</dbReference>
<sequence>MSKKDPYGHFADVMRSTMSKHTQQAVSGLGAVLGTMTASGVKLDDFKHEIQDYMVAELPGLLQMPQRIYTGSVHPQGQGTFHGGATLSDYAFDESEVEDTVLHVQQGLKPGDRVLAMRVNSGNDVVIVCKVVSAGG</sequence>
<comment type="caution">
    <text evidence="1">The sequence shown here is derived from an EMBL/GenBank/DDBJ whole genome shotgun (WGS) entry which is preliminary data.</text>
</comment>
<protein>
    <recommendedName>
        <fullName evidence="3">DUF2577 domain-containing protein</fullName>
    </recommendedName>
</protein>
<reference evidence="1 2" key="1">
    <citation type="submission" date="2023-07" db="EMBL/GenBank/DDBJ databases">
        <title>Genomic Encyclopedia of Type Strains, Phase IV (KMG-IV): sequencing the most valuable type-strain genomes for metagenomic binning, comparative biology and taxonomic classification.</title>
        <authorList>
            <person name="Goeker M."/>
        </authorList>
    </citation>
    <scope>NUCLEOTIDE SEQUENCE [LARGE SCALE GENOMIC DNA]</scope>
    <source>
        <strain evidence="1 2">DSM 22170</strain>
    </source>
</reference>
<gene>
    <name evidence="1" type="ORF">JOC58_001237</name>
</gene>
<accession>A0ABU1IWG3</accession>
<evidence type="ECO:0008006" key="3">
    <source>
        <dbReference type="Google" id="ProtNLM"/>
    </source>
</evidence>
<name>A0ABU1IWG3_9BACL</name>
<organism evidence="1 2">
    <name type="scientific">Paenibacillus hunanensis</name>
    <dbReference type="NCBI Taxonomy" id="539262"/>
    <lineage>
        <taxon>Bacteria</taxon>
        <taxon>Bacillati</taxon>
        <taxon>Bacillota</taxon>
        <taxon>Bacilli</taxon>
        <taxon>Bacillales</taxon>
        <taxon>Paenibacillaceae</taxon>
        <taxon>Paenibacillus</taxon>
    </lineage>
</organism>
<evidence type="ECO:0000313" key="1">
    <source>
        <dbReference type="EMBL" id="MDR6243350.1"/>
    </source>
</evidence>
<dbReference type="EMBL" id="JAVDQH010000004">
    <property type="protein sequence ID" value="MDR6243350.1"/>
    <property type="molecule type" value="Genomic_DNA"/>
</dbReference>